<dbReference type="SUPFAM" id="SSF143081">
    <property type="entry name" value="BB1717-like"/>
    <property type="match status" value="1"/>
</dbReference>
<evidence type="ECO:0000313" key="3">
    <source>
        <dbReference type="Proteomes" id="UP001194539"/>
    </source>
</evidence>
<organism evidence="2 3">
    <name type="scientific">Bradyrhizobium diversitatis</name>
    <dbReference type="NCBI Taxonomy" id="2755406"/>
    <lineage>
        <taxon>Bacteria</taxon>
        <taxon>Pseudomonadati</taxon>
        <taxon>Pseudomonadota</taxon>
        <taxon>Alphaproteobacteria</taxon>
        <taxon>Hyphomicrobiales</taxon>
        <taxon>Nitrobacteraceae</taxon>
        <taxon>Bradyrhizobium</taxon>
    </lineage>
</organism>
<dbReference type="Proteomes" id="UP001194539">
    <property type="component" value="Unassembled WGS sequence"/>
</dbReference>
<protein>
    <submittedName>
        <fullName evidence="2">Uncharacterized protein</fullName>
    </submittedName>
</protein>
<sequence length="118" mass="12600">MRKTKESEILADIFALLTCEPNAEVGRVHAEAIPVILTTTAVTPCYPDWGQVRASCDTGRGEWYWNVALGDTKKARDQLRGSAGRSAKAGEPGKLEPDSAGFSAASLSACSTSSERVR</sequence>
<reference evidence="2 3" key="1">
    <citation type="submission" date="2020-07" db="EMBL/GenBank/DDBJ databases">
        <title>Bradyrhizobium diversity isolated from nodules of indigenous legumes of Western Australia.</title>
        <authorList>
            <person name="Klepa M.S."/>
        </authorList>
    </citation>
    <scope>NUCLEOTIDE SEQUENCE [LARGE SCALE GENOMIC DNA]</scope>
    <source>
        <strain evidence="2 3">CNPSo 4019</strain>
    </source>
</reference>
<keyword evidence="3" id="KW-1185">Reference proteome</keyword>
<gene>
    <name evidence="2" type="ORF">H1B27_08350</name>
</gene>
<proteinExistence type="predicted"/>
<evidence type="ECO:0000313" key="2">
    <source>
        <dbReference type="EMBL" id="MBH5386295.1"/>
    </source>
</evidence>
<dbReference type="RefSeq" id="WP_197965682.1">
    <property type="nucleotide sequence ID" value="NZ_JACEGD010000007.1"/>
</dbReference>
<name>A0ABS0NZI1_9BRAD</name>
<feature type="compositionally biased region" description="Low complexity" evidence="1">
    <location>
        <begin position="103"/>
        <end position="118"/>
    </location>
</feature>
<evidence type="ECO:0000256" key="1">
    <source>
        <dbReference type="SAM" id="MobiDB-lite"/>
    </source>
</evidence>
<dbReference type="InterPro" id="IPR036590">
    <property type="entry name" value="SRAP-like"/>
</dbReference>
<feature type="region of interest" description="Disordered" evidence="1">
    <location>
        <begin position="76"/>
        <end position="118"/>
    </location>
</feature>
<comment type="caution">
    <text evidence="2">The sequence shown here is derived from an EMBL/GenBank/DDBJ whole genome shotgun (WGS) entry which is preliminary data.</text>
</comment>
<dbReference type="EMBL" id="JACEGD010000007">
    <property type="protein sequence ID" value="MBH5386295.1"/>
    <property type="molecule type" value="Genomic_DNA"/>
</dbReference>
<accession>A0ABS0NZI1</accession>